<evidence type="ECO:0000313" key="2">
    <source>
        <dbReference type="EMBL" id="SDR30114.1"/>
    </source>
</evidence>
<evidence type="ECO:0000313" key="3">
    <source>
        <dbReference type="Proteomes" id="UP000181917"/>
    </source>
</evidence>
<gene>
    <name evidence="2" type="ORF">SAMN04489742_4766</name>
</gene>
<protein>
    <submittedName>
        <fullName evidence="2">Uncharacterized protein</fullName>
    </submittedName>
</protein>
<dbReference type="Proteomes" id="UP000181917">
    <property type="component" value="Unassembled WGS sequence"/>
</dbReference>
<feature type="region of interest" description="Disordered" evidence="1">
    <location>
        <begin position="69"/>
        <end position="96"/>
    </location>
</feature>
<evidence type="ECO:0000256" key="1">
    <source>
        <dbReference type="SAM" id="MobiDB-lite"/>
    </source>
</evidence>
<name>A0A1H1HXF3_9MICC</name>
<reference evidence="2 3" key="1">
    <citation type="submission" date="2016-10" db="EMBL/GenBank/DDBJ databases">
        <authorList>
            <person name="de Groot N.N."/>
        </authorList>
    </citation>
    <scope>NUCLEOTIDE SEQUENCE [LARGE SCALE GENOMIC DNA]</scope>
    <source>
        <strain evidence="2 3">DSM 20117</strain>
    </source>
</reference>
<organism evidence="2 3">
    <name type="scientific">Crystallibacter crystallopoietes</name>
    <dbReference type="NCBI Taxonomy" id="37928"/>
    <lineage>
        <taxon>Bacteria</taxon>
        <taxon>Bacillati</taxon>
        <taxon>Actinomycetota</taxon>
        <taxon>Actinomycetes</taxon>
        <taxon>Micrococcales</taxon>
        <taxon>Micrococcaceae</taxon>
        <taxon>Crystallibacter</taxon>
    </lineage>
</organism>
<sequence>MPADSYCRCRYLITASAGEVFEQLEKAEQDLMVLARERGTAGILATRWGPGLFTLELSENVPYGETWETRHTERPHQDGVLPGMKEDPAGTDTSTPLTVCSVTGATDLLIEPSETQQPDAVSNAHTARGHGACFFC</sequence>
<dbReference type="RefSeq" id="WP_101632771.1">
    <property type="nucleotide sequence ID" value="NZ_CP018865.1"/>
</dbReference>
<dbReference type="EMBL" id="FNKH01000003">
    <property type="protein sequence ID" value="SDR30114.1"/>
    <property type="molecule type" value="Genomic_DNA"/>
</dbReference>
<keyword evidence="3" id="KW-1185">Reference proteome</keyword>
<dbReference type="OrthoDB" id="4951415at2"/>
<dbReference type="AlphaFoldDB" id="A0A1H1HXF3"/>
<proteinExistence type="predicted"/>
<accession>A0A1H1HXF3</accession>
<dbReference type="STRING" id="37928.SAMN04489742_4766"/>
<dbReference type="KEGG" id="acry:AC20117_22095"/>
<dbReference type="KEGG" id="acry:AC20117_23185"/>